<protein>
    <submittedName>
        <fullName evidence="2">Uncharacterized protein</fullName>
    </submittedName>
</protein>
<comment type="caution">
    <text evidence="2">The sequence shown here is derived from an EMBL/GenBank/DDBJ whole genome shotgun (WGS) entry which is preliminary data.</text>
</comment>
<dbReference type="AlphaFoldDB" id="A0A397IU34"/>
<keyword evidence="1" id="KW-0472">Membrane</keyword>
<accession>A0A397IU34</accession>
<evidence type="ECO:0000313" key="2">
    <source>
        <dbReference type="EMBL" id="RHZ78232.1"/>
    </source>
</evidence>
<organism evidence="2 3">
    <name type="scientific">Diversispora epigaea</name>
    <dbReference type="NCBI Taxonomy" id="1348612"/>
    <lineage>
        <taxon>Eukaryota</taxon>
        <taxon>Fungi</taxon>
        <taxon>Fungi incertae sedis</taxon>
        <taxon>Mucoromycota</taxon>
        <taxon>Glomeromycotina</taxon>
        <taxon>Glomeromycetes</taxon>
        <taxon>Diversisporales</taxon>
        <taxon>Diversisporaceae</taxon>
        <taxon>Diversispora</taxon>
    </lineage>
</organism>
<evidence type="ECO:0000313" key="3">
    <source>
        <dbReference type="Proteomes" id="UP000266861"/>
    </source>
</evidence>
<proteinExistence type="predicted"/>
<name>A0A397IU34_9GLOM</name>
<feature type="transmembrane region" description="Helical" evidence="1">
    <location>
        <begin position="41"/>
        <end position="62"/>
    </location>
</feature>
<evidence type="ECO:0000256" key="1">
    <source>
        <dbReference type="SAM" id="Phobius"/>
    </source>
</evidence>
<sequence length="79" mass="8873">MLLLLFNKVDLNPFIVGNKHERGPEENTDTEEEYNALNTSFILILCCDAIIIIFAQNLMIYVSRSDSMGHVSISIVAIT</sequence>
<dbReference type="EMBL" id="PQFF01000156">
    <property type="protein sequence ID" value="RHZ78232.1"/>
    <property type="molecule type" value="Genomic_DNA"/>
</dbReference>
<keyword evidence="1" id="KW-0812">Transmembrane</keyword>
<dbReference type="Proteomes" id="UP000266861">
    <property type="component" value="Unassembled WGS sequence"/>
</dbReference>
<keyword evidence="1" id="KW-1133">Transmembrane helix</keyword>
<keyword evidence="3" id="KW-1185">Reference proteome</keyword>
<gene>
    <name evidence="2" type="ORF">Glove_166g260</name>
</gene>
<reference evidence="2 3" key="1">
    <citation type="submission" date="2018-08" db="EMBL/GenBank/DDBJ databases">
        <title>Genome and evolution of the arbuscular mycorrhizal fungus Diversispora epigaea (formerly Glomus versiforme) and its bacterial endosymbionts.</title>
        <authorList>
            <person name="Sun X."/>
            <person name="Fei Z."/>
            <person name="Harrison M."/>
        </authorList>
    </citation>
    <scope>NUCLEOTIDE SEQUENCE [LARGE SCALE GENOMIC DNA]</scope>
    <source>
        <strain evidence="2 3">IT104</strain>
    </source>
</reference>